<feature type="binding site" evidence="3">
    <location>
        <position position="219"/>
    </location>
    <ligand>
        <name>carboxy-S-adenosyl-L-methionine</name>
        <dbReference type="ChEBI" id="CHEBI:134278"/>
    </ligand>
</feature>
<evidence type="ECO:0000313" key="4">
    <source>
        <dbReference type="EMBL" id="ELA09233.1"/>
    </source>
</evidence>
<feature type="binding site" evidence="3">
    <location>
        <position position="338"/>
    </location>
    <ligand>
        <name>carboxy-S-adenosyl-L-methionine</name>
        <dbReference type="ChEBI" id="CHEBI:134278"/>
    </ligand>
</feature>
<feature type="binding site" evidence="3">
    <location>
        <position position="101"/>
    </location>
    <ligand>
        <name>carboxy-S-adenosyl-L-methionine</name>
        <dbReference type="ChEBI" id="CHEBI:134278"/>
    </ligand>
</feature>
<dbReference type="GO" id="GO:0032259">
    <property type="term" value="P:methylation"/>
    <property type="evidence" value="ECO:0007669"/>
    <property type="project" value="UniProtKB-KW"/>
</dbReference>
<comment type="catalytic activity">
    <reaction evidence="3">
        <text>carboxy-S-adenosyl-L-methionine + 5-hydroxyuridine(34) in tRNA = 5-carboxymethoxyuridine(34) in tRNA + S-adenosyl-L-homocysteine + H(+)</text>
        <dbReference type="Rhea" id="RHEA:52848"/>
        <dbReference type="Rhea" id="RHEA-COMP:13381"/>
        <dbReference type="Rhea" id="RHEA-COMP:13383"/>
        <dbReference type="ChEBI" id="CHEBI:15378"/>
        <dbReference type="ChEBI" id="CHEBI:57856"/>
        <dbReference type="ChEBI" id="CHEBI:134278"/>
        <dbReference type="ChEBI" id="CHEBI:136877"/>
        <dbReference type="ChEBI" id="CHEBI:136879"/>
    </reaction>
</comment>
<comment type="subunit">
    <text evidence="3">Homotetramer.</text>
</comment>
<proteinExistence type="inferred from homology"/>
<evidence type="ECO:0000313" key="5">
    <source>
        <dbReference type="Proteomes" id="UP000023795"/>
    </source>
</evidence>
<protein>
    <recommendedName>
        <fullName evidence="3">tRNA U34 carboxymethyltransferase</fullName>
        <ecNumber evidence="3">2.5.1.-</ecNumber>
    </recommendedName>
</protein>
<dbReference type="EMBL" id="ANIN01000001">
    <property type="protein sequence ID" value="ELA09233.1"/>
    <property type="molecule type" value="Genomic_DNA"/>
</dbReference>
<keyword evidence="1 3" id="KW-0808">Transferase</keyword>
<feature type="binding site" evidence="3">
    <location>
        <position position="223"/>
    </location>
    <ligand>
        <name>carboxy-S-adenosyl-L-methionine</name>
        <dbReference type="ChEBI" id="CHEBI:134278"/>
    </ligand>
</feature>
<accession>L2F9T5</accession>
<dbReference type="GO" id="GO:0016765">
    <property type="term" value="F:transferase activity, transferring alkyl or aryl (other than methyl) groups"/>
    <property type="evidence" value="ECO:0007669"/>
    <property type="project" value="UniProtKB-UniRule"/>
</dbReference>
<comment type="similarity">
    <text evidence="3">Belongs to the class I-like SAM-binding methyltransferase superfamily. CmoB family.</text>
</comment>
<feature type="binding site" evidence="3">
    <location>
        <position position="144"/>
    </location>
    <ligand>
        <name>carboxy-S-adenosyl-L-methionine</name>
        <dbReference type="ChEBI" id="CHEBI:134278"/>
    </ligand>
</feature>
<dbReference type="STRING" id="1230338.MOMA_02470"/>
<dbReference type="HAMAP" id="MF_01590">
    <property type="entry name" value="tRNA_carboxymethyltr_CmoB"/>
    <property type="match status" value="1"/>
</dbReference>
<sequence length="346" mass="39664">MNTIFNAEQNLYLALLDLSKKYPLANDWLTQLPKWLLHIKDKSRYANATYYEQAVIRLPNVADKNVSYDFNAPNVTINLALTDSEYKQANALLKTLMPWRKGGFKIGDDNNSIHIDTEWRSDLKWDRVLPYIGDLKNKRVLDVGGGSGYHGFRMLGAGAAMVVVIDPSCLFYYQFMAIKHFLTNAVLTTPPIHFIPVALEQLPFTTEHNKQLFHTVFCMGVLYHRVSPFDCLLQLKNQLVKHGELILETLIVDGDENTVLVPKDRYAQMNNVYFLPSVKALTVWLEKAGFCDIRCVDINETSFKEQRATEWMDYQSLTDFLDPNDNTKTIEGYPRPKRAVMVAKKA</sequence>
<feature type="binding site" evidence="3">
    <location>
        <begin position="166"/>
        <end position="168"/>
    </location>
    <ligand>
        <name>carboxy-S-adenosyl-L-methionine</name>
        <dbReference type="ChEBI" id="CHEBI:134278"/>
    </ligand>
</feature>
<comment type="function">
    <text evidence="3">Catalyzes carboxymethyl transfer from carboxy-S-adenosyl-L-methionine (Cx-SAM) to 5-hydroxyuridine (ho5U) to form 5-carboxymethoxyuridine (cmo5U) at position 34 in tRNAs.</text>
</comment>
<dbReference type="InterPro" id="IPR029063">
    <property type="entry name" value="SAM-dependent_MTases_sf"/>
</dbReference>
<feature type="binding site" evidence="3">
    <location>
        <position position="124"/>
    </location>
    <ligand>
        <name>carboxy-S-adenosyl-L-methionine</name>
        <dbReference type="ChEBI" id="CHEBI:134278"/>
    </ligand>
</feature>
<name>L2F9T5_9GAMM</name>
<dbReference type="Gene3D" id="3.40.50.150">
    <property type="entry name" value="Vaccinia Virus protein VP39"/>
    <property type="match status" value="1"/>
</dbReference>
<dbReference type="SUPFAM" id="SSF53335">
    <property type="entry name" value="S-adenosyl-L-methionine-dependent methyltransferases"/>
    <property type="match status" value="1"/>
</dbReference>
<evidence type="ECO:0000256" key="2">
    <source>
        <dbReference type="ARBA" id="ARBA00022694"/>
    </source>
</evidence>
<evidence type="ECO:0000256" key="1">
    <source>
        <dbReference type="ARBA" id="ARBA00022679"/>
    </source>
</evidence>
<dbReference type="NCBIfam" id="NF011650">
    <property type="entry name" value="PRK15068.1"/>
    <property type="match status" value="1"/>
</dbReference>
<dbReference type="eggNOG" id="COG2227">
    <property type="taxonomic scope" value="Bacteria"/>
</dbReference>
<keyword evidence="4" id="KW-0489">Methyltransferase</keyword>
<dbReference type="InterPro" id="IPR027555">
    <property type="entry name" value="Mo5U34_MeTrfas-like"/>
</dbReference>
<comment type="caution">
    <text evidence="4">The sequence shown here is derived from an EMBL/GenBank/DDBJ whole genome shotgun (WGS) entry which is preliminary data.</text>
</comment>
<gene>
    <name evidence="3" type="primary">cmoB</name>
    <name evidence="4" type="ORF">MOMA_02470</name>
</gene>
<reference evidence="4 5" key="1">
    <citation type="journal article" date="2013" name="Genome Announc.">
        <title>Genome Sequence of Moraxella macacae 0408225, a Novel Bacterial Species Isolated from a Cynomolgus Macaque with Epistaxis.</title>
        <authorList>
            <person name="Ladner J.T."/>
            <person name="Whitehouse C.A."/>
            <person name="Koroleva G.I."/>
            <person name="Palacios G.F."/>
        </authorList>
    </citation>
    <scope>NUCLEOTIDE SEQUENCE [LARGE SCALE GENOMIC DNA]</scope>
    <source>
        <strain evidence="4 5">0408225</strain>
    </source>
</reference>
<dbReference type="PATRIC" id="fig|1230338.3.peg.539"/>
<evidence type="ECO:0000256" key="3">
    <source>
        <dbReference type="HAMAP-Rule" id="MF_01590"/>
    </source>
</evidence>
<dbReference type="OrthoDB" id="9773188at2"/>
<keyword evidence="2 3" id="KW-0819">tRNA processing</keyword>
<dbReference type="Pfam" id="PF08003">
    <property type="entry name" value="Methyltransf_9"/>
    <property type="match status" value="1"/>
</dbReference>
<dbReference type="GO" id="GO:0002098">
    <property type="term" value="P:tRNA wobble uridine modification"/>
    <property type="evidence" value="ECO:0007669"/>
    <property type="project" value="InterPro"/>
</dbReference>
<keyword evidence="5" id="KW-1185">Reference proteome</keyword>
<dbReference type="InterPro" id="IPR010017">
    <property type="entry name" value="CmoB"/>
</dbReference>
<dbReference type="CDD" id="cd02440">
    <property type="entry name" value="AdoMet_MTases"/>
    <property type="match status" value="1"/>
</dbReference>
<dbReference type="GO" id="GO:0008168">
    <property type="term" value="F:methyltransferase activity"/>
    <property type="evidence" value="ECO:0007669"/>
    <property type="project" value="UniProtKB-KW"/>
</dbReference>
<dbReference type="AlphaFoldDB" id="L2F9T5"/>
<dbReference type="EC" id="2.5.1.-" evidence="3"/>
<dbReference type="RefSeq" id="WP_009767053.1">
    <property type="nucleotide sequence ID" value="NZ_ANIN01000001.1"/>
</dbReference>
<feature type="binding site" evidence="3">
    <location>
        <begin position="199"/>
        <end position="200"/>
    </location>
    <ligand>
        <name>carboxy-S-adenosyl-L-methionine</name>
        <dbReference type="ChEBI" id="CHEBI:134278"/>
    </ligand>
</feature>
<feature type="binding site" evidence="3">
    <location>
        <position position="119"/>
    </location>
    <ligand>
        <name>carboxy-S-adenosyl-L-methionine</name>
        <dbReference type="ChEBI" id="CHEBI:134278"/>
    </ligand>
</feature>
<dbReference type="Proteomes" id="UP000023795">
    <property type="component" value="Unassembled WGS sequence"/>
</dbReference>
<dbReference type="NCBIfam" id="TIGR00452">
    <property type="entry name" value="tRNA 5-methoxyuridine(34)/uridine 5-oxyacetic acid(34) synthase CmoB"/>
    <property type="match status" value="1"/>
</dbReference>
<organism evidence="4 5">
    <name type="scientific">Moraxella macacae 0408225</name>
    <dbReference type="NCBI Taxonomy" id="1230338"/>
    <lineage>
        <taxon>Bacteria</taxon>
        <taxon>Pseudomonadati</taxon>
        <taxon>Pseudomonadota</taxon>
        <taxon>Gammaproteobacteria</taxon>
        <taxon>Moraxellales</taxon>
        <taxon>Moraxellaceae</taxon>
        <taxon>Moraxella</taxon>
    </lineage>
</organism>